<feature type="region of interest" description="Disordered" evidence="4">
    <location>
        <begin position="23"/>
        <end position="56"/>
    </location>
</feature>
<dbReference type="KEGG" id="erz:ER308_11250"/>
<feature type="compositionally biased region" description="Acidic residues" evidence="4">
    <location>
        <begin position="23"/>
        <end position="55"/>
    </location>
</feature>
<organism evidence="6 7">
    <name type="scientific">Egibacter rhizosphaerae</name>
    <dbReference type="NCBI Taxonomy" id="1670831"/>
    <lineage>
        <taxon>Bacteria</taxon>
        <taxon>Bacillati</taxon>
        <taxon>Actinomycetota</taxon>
        <taxon>Nitriliruptoria</taxon>
        <taxon>Egibacterales</taxon>
        <taxon>Egibacteraceae</taxon>
        <taxon>Egibacter</taxon>
    </lineage>
</organism>
<feature type="chain" id="PRO_5039255103" description="TRAP transporter substrate-binding protein" evidence="5">
    <location>
        <begin position="20"/>
        <end position="356"/>
    </location>
</feature>
<dbReference type="PROSITE" id="PS51257">
    <property type="entry name" value="PROKAR_LIPOPROTEIN"/>
    <property type="match status" value="1"/>
</dbReference>
<evidence type="ECO:0000256" key="4">
    <source>
        <dbReference type="SAM" id="MobiDB-lite"/>
    </source>
</evidence>
<dbReference type="GO" id="GO:0055085">
    <property type="term" value="P:transmembrane transport"/>
    <property type="evidence" value="ECO:0007669"/>
    <property type="project" value="InterPro"/>
</dbReference>
<name>A0A411YG02_9ACTN</name>
<keyword evidence="2" id="KW-0813">Transport</keyword>
<dbReference type="NCBIfam" id="NF037995">
    <property type="entry name" value="TRAP_S1"/>
    <property type="match status" value="1"/>
</dbReference>
<dbReference type="InterPro" id="IPR018389">
    <property type="entry name" value="DctP_fam"/>
</dbReference>
<accession>A0A411YG02</accession>
<dbReference type="OrthoDB" id="9815946at2"/>
<dbReference type="Proteomes" id="UP000291469">
    <property type="component" value="Chromosome"/>
</dbReference>
<evidence type="ECO:0000256" key="1">
    <source>
        <dbReference type="ARBA" id="ARBA00009023"/>
    </source>
</evidence>
<evidence type="ECO:0000313" key="6">
    <source>
        <dbReference type="EMBL" id="QBI20081.1"/>
    </source>
</evidence>
<dbReference type="PANTHER" id="PTHR33376">
    <property type="match status" value="1"/>
</dbReference>
<dbReference type="RefSeq" id="WP_131155078.1">
    <property type="nucleotide sequence ID" value="NZ_CP036402.1"/>
</dbReference>
<gene>
    <name evidence="6" type="ORF">ER308_11250</name>
</gene>
<keyword evidence="7" id="KW-1185">Reference proteome</keyword>
<evidence type="ECO:0000256" key="3">
    <source>
        <dbReference type="ARBA" id="ARBA00022729"/>
    </source>
</evidence>
<dbReference type="PANTHER" id="PTHR33376:SF7">
    <property type="entry name" value="C4-DICARBOXYLATE-BINDING PROTEIN DCTB"/>
    <property type="match status" value="1"/>
</dbReference>
<sequence length="356" mass="39568">MARSLSVILVGLVGLLAMACADDTDEVEAEPPEDEEADEEANEETDEESAGEADIELSALIYEEPEKEEDSINFFRLYMDRVEEESDGQIVFEDVAGPETIPTGDQMSTVADGAFDMVLTFTAHAGDVPEVETAPLSRLTPEEERGSGYYDWFVEAHEERIGVTPIGRATTNSGFQIFSTEPIEGMDDLSGMDIRSHSGYDPFFHALGMETHHMDIGEIYSALDRGVVEAAPYPLYVYDLGIHEVAEYAVEPAFGTSHSTWSYINTDTFEGMSEDLQELMLGVQQDLEGEIDELIEGWHAEERERLEEAGMEFLSLPEGEAEEFQELYIDSRFEGLVEDDFLTAAEAEEARELTGN</sequence>
<feature type="signal peptide" evidence="5">
    <location>
        <begin position="1"/>
        <end position="19"/>
    </location>
</feature>
<keyword evidence="3 5" id="KW-0732">Signal</keyword>
<dbReference type="AlphaFoldDB" id="A0A411YG02"/>
<comment type="similarity">
    <text evidence="1">Belongs to the bacterial solute-binding protein 7 family.</text>
</comment>
<dbReference type="EMBL" id="CP036402">
    <property type="protein sequence ID" value="QBI20081.1"/>
    <property type="molecule type" value="Genomic_DNA"/>
</dbReference>
<proteinExistence type="inferred from homology"/>
<dbReference type="InterPro" id="IPR038404">
    <property type="entry name" value="TRAP_DctP_sf"/>
</dbReference>
<evidence type="ECO:0008006" key="8">
    <source>
        <dbReference type="Google" id="ProtNLM"/>
    </source>
</evidence>
<dbReference type="Gene3D" id="3.40.190.170">
    <property type="entry name" value="Bacterial extracellular solute-binding protein, family 7"/>
    <property type="match status" value="1"/>
</dbReference>
<evidence type="ECO:0000256" key="2">
    <source>
        <dbReference type="ARBA" id="ARBA00022448"/>
    </source>
</evidence>
<protein>
    <recommendedName>
        <fullName evidence="8">TRAP transporter substrate-binding protein</fullName>
    </recommendedName>
</protein>
<evidence type="ECO:0000256" key="5">
    <source>
        <dbReference type="SAM" id="SignalP"/>
    </source>
</evidence>
<evidence type="ECO:0000313" key="7">
    <source>
        <dbReference type="Proteomes" id="UP000291469"/>
    </source>
</evidence>
<dbReference type="Pfam" id="PF03480">
    <property type="entry name" value="DctP"/>
    <property type="match status" value="1"/>
</dbReference>
<reference evidence="6 7" key="1">
    <citation type="submission" date="2019-01" db="EMBL/GenBank/DDBJ databases">
        <title>Egibacter rhizosphaerae EGI 80759T.</title>
        <authorList>
            <person name="Chen D.-D."/>
            <person name="Tian Y."/>
            <person name="Jiao J.-Y."/>
            <person name="Zhang X.-T."/>
            <person name="Zhang Y.-G."/>
            <person name="Zhang Y."/>
            <person name="Xiao M."/>
            <person name="Shu W.-S."/>
            <person name="Li W.-J."/>
        </authorList>
    </citation>
    <scope>NUCLEOTIDE SEQUENCE [LARGE SCALE GENOMIC DNA]</scope>
    <source>
        <strain evidence="6 7">EGI 80759</strain>
    </source>
</reference>